<organism evidence="1 2">
    <name type="scientific">Acanthoscelides obtectus</name>
    <name type="common">Bean weevil</name>
    <name type="synonym">Bruchus obtectus</name>
    <dbReference type="NCBI Taxonomy" id="200917"/>
    <lineage>
        <taxon>Eukaryota</taxon>
        <taxon>Metazoa</taxon>
        <taxon>Ecdysozoa</taxon>
        <taxon>Arthropoda</taxon>
        <taxon>Hexapoda</taxon>
        <taxon>Insecta</taxon>
        <taxon>Pterygota</taxon>
        <taxon>Neoptera</taxon>
        <taxon>Endopterygota</taxon>
        <taxon>Coleoptera</taxon>
        <taxon>Polyphaga</taxon>
        <taxon>Cucujiformia</taxon>
        <taxon>Chrysomeloidea</taxon>
        <taxon>Chrysomelidae</taxon>
        <taxon>Bruchinae</taxon>
        <taxon>Bruchini</taxon>
        <taxon>Acanthoscelides</taxon>
    </lineage>
</organism>
<keyword evidence="2" id="KW-1185">Reference proteome</keyword>
<comment type="caution">
    <text evidence="1">The sequence shown here is derived from an EMBL/GenBank/DDBJ whole genome shotgun (WGS) entry which is preliminary data.</text>
</comment>
<name>A0A9P0QGH8_ACAOB</name>
<dbReference type="OrthoDB" id="10464519at2759"/>
<evidence type="ECO:0000313" key="1">
    <source>
        <dbReference type="EMBL" id="CAH2019717.1"/>
    </source>
</evidence>
<gene>
    <name evidence="1" type="ORF">ACAOBT_LOCUS37347</name>
</gene>
<dbReference type="Proteomes" id="UP001152888">
    <property type="component" value="Unassembled WGS sequence"/>
</dbReference>
<sequence>MDDVDYVPTEILKDTFVKNEETRLRRSKFEQRDVNTHYDKIKKRRISRRSSRKNWTI</sequence>
<protein>
    <submittedName>
        <fullName evidence="1">Uncharacterized protein</fullName>
    </submittedName>
</protein>
<dbReference type="AlphaFoldDB" id="A0A9P0QGH8"/>
<reference evidence="1" key="1">
    <citation type="submission" date="2022-03" db="EMBL/GenBank/DDBJ databases">
        <authorList>
            <person name="Sayadi A."/>
        </authorList>
    </citation>
    <scope>NUCLEOTIDE SEQUENCE</scope>
</reference>
<accession>A0A9P0QGH8</accession>
<evidence type="ECO:0000313" key="2">
    <source>
        <dbReference type="Proteomes" id="UP001152888"/>
    </source>
</evidence>
<proteinExistence type="predicted"/>
<dbReference type="EMBL" id="CAKOFQ010010478">
    <property type="protein sequence ID" value="CAH2019717.1"/>
    <property type="molecule type" value="Genomic_DNA"/>
</dbReference>